<evidence type="ECO:0000313" key="1">
    <source>
        <dbReference type="EMBL" id="MBC2676886.1"/>
    </source>
</evidence>
<accession>A0A7X1G257</accession>
<evidence type="ECO:0000313" key="2">
    <source>
        <dbReference type="Proteomes" id="UP000546173"/>
    </source>
</evidence>
<dbReference type="RefSeq" id="WP_185793078.1">
    <property type="nucleotide sequence ID" value="NZ_JACMYH010000001.1"/>
</dbReference>
<comment type="caution">
    <text evidence="1">The sequence shown here is derived from an EMBL/GenBank/DDBJ whole genome shotgun (WGS) entry which is preliminary data.</text>
</comment>
<gene>
    <name evidence="1" type="ORF">H7993_00630</name>
</gene>
<dbReference type="AlphaFoldDB" id="A0A7X1G257"/>
<dbReference type="Proteomes" id="UP000546173">
    <property type="component" value="Unassembled WGS sequence"/>
</dbReference>
<protein>
    <submittedName>
        <fullName evidence="1">Uncharacterized protein</fullName>
    </submittedName>
</protein>
<organism evidence="1 2">
    <name type="scientific">Pseudomonas baltica</name>
    <dbReference type="NCBI Taxonomy" id="2762576"/>
    <lineage>
        <taxon>Bacteria</taxon>
        <taxon>Pseudomonadati</taxon>
        <taxon>Pseudomonadota</taxon>
        <taxon>Gammaproteobacteria</taxon>
        <taxon>Pseudomonadales</taxon>
        <taxon>Pseudomonadaceae</taxon>
        <taxon>Pseudomonas</taxon>
    </lineage>
</organism>
<name>A0A7X1G257_9PSED</name>
<sequence>MHPRIQERNEGLQALRARMNLATHQMYALIGQEAPVQKIRYQVVTKGEKAYHIVELATGRVRGFRFAYKAAVNFAQELEARADAKAAMAGVQ</sequence>
<keyword evidence="2" id="KW-1185">Reference proteome</keyword>
<proteinExistence type="predicted"/>
<dbReference type="EMBL" id="JACMYH010000001">
    <property type="protein sequence ID" value="MBC2676886.1"/>
    <property type="molecule type" value="Genomic_DNA"/>
</dbReference>
<reference evidence="1 2" key="1">
    <citation type="submission" date="2020-08" db="EMBL/GenBank/DDBJ databases">
        <title>Pseudomonas sp. nov.</title>
        <authorList>
            <person name="Gieschler S."/>
            <person name="Fiedler G."/>
            <person name="Brinks E."/>
            <person name="Boehnlein C."/>
            <person name="Franz C.M.A.P."/>
            <person name="Kabisch J."/>
        </authorList>
    </citation>
    <scope>NUCLEOTIDE SEQUENCE [LARGE SCALE GENOMIC DNA]</scope>
    <source>
        <strain evidence="1 2">MBT-2</strain>
    </source>
</reference>